<dbReference type="AlphaFoldDB" id="A0A6N9Z6Y1"/>
<keyword evidence="2" id="KW-1185">Reference proteome</keyword>
<evidence type="ECO:0000313" key="2">
    <source>
        <dbReference type="Proteomes" id="UP000469194"/>
    </source>
</evidence>
<protein>
    <recommendedName>
        <fullName evidence="3">WXG100 family type VII secretion target</fullName>
    </recommendedName>
</protein>
<evidence type="ECO:0008006" key="3">
    <source>
        <dbReference type="Google" id="ProtNLM"/>
    </source>
</evidence>
<dbReference type="Proteomes" id="UP000469194">
    <property type="component" value="Unassembled WGS sequence"/>
</dbReference>
<evidence type="ECO:0000313" key="1">
    <source>
        <dbReference type="EMBL" id="NEG90378.1"/>
    </source>
</evidence>
<organism evidence="1 2">
    <name type="scientific">Bifidobacterium aerophilum</name>
    <dbReference type="NCBI Taxonomy" id="1798155"/>
    <lineage>
        <taxon>Bacteria</taxon>
        <taxon>Bacillati</taxon>
        <taxon>Actinomycetota</taxon>
        <taxon>Actinomycetes</taxon>
        <taxon>Bifidobacteriales</taxon>
        <taxon>Bifidobacteriaceae</taxon>
        <taxon>Bifidobacterium</taxon>
    </lineage>
</organism>
<proteinExistence type="predicted"/>
<gene>
    <name evidence="1" type="ORF">GFD25_10370</name>
</gene>
<accession>A0A6N9Z6Y1</accession>
<dbReference type="EMBL" id="WHZW01000024">
    <property type="protein sequence ID" value="NEG90378.1"/>
    <property type="molecule type" value="Genomic_DNA"/>
</dbReference>
<name>A0A6N9Z6Y1_9BIFI</name>
<dbReference type="RefSeq" id="WP_163232585.1">
    <property type="nucleotide sequence ID" value="NZ_WHZW01000024.1"/>
</dbReference>
<sequence>MDEVVRLIDDYISRLEDYNKVFVSRQTDLQNDIRTLTTAFSGARSGDVQGFIDSMGTTRDLYSKAGEVLYQAKEQLKQLRDNLL</sequence>
<reference evidence="1 2" key="1">
    <citation type="submission" date="2019-10" db="EMBL/GenBank/DDBJ databases">
        <title>Bifidobacterium from non-human primates.</title>
        <authorList>
            <person name="Modesto M."/>
        </authorList>
    </citation>
    <scope>NUCLEOTIDE SEQUENCE [LARGE SCALE GENOMIC DNA]</scope>
    <source>
        <strain evidence="1 2">TRE17</strain>
    </source>
</reference>
<comment type="caution">
    <text evidence="1">The sequence shown here is derived from an EMBL/GenBank/DDBJ whole genome shotgun (WGS) entry which is preliminary data.</text>
</comment>